<feature type="domain" description="Reverse transcriptase zinc-binding" evidence="2">
    <location>
        <begin position="63"/>
        <end position="156"/>
    </location>
</feature>
<dbReference type="SUPFAM" id="SSF53098">
    <property type="entry name" value="Ribonuclease H-like"/>
    <property type="match status" value="1"/>
</dbReference>
<organism evidence="3 4">
    <name type="scientific">Brassica cretica</name>
    <name type="common">Mustard</name>
    <dbReference type="NCBI Taxonomy" id="69181"/>
    <lineage>
        <taxon>Eukaryota</taxon>
        <taxon>Viridiplantae</taxon>
        <taxon>Streptophyta</taxon>
        <taxon>Embryophyta</taxon>
        <taxon>Tracheophyta</taxon>
        <taxon>Spermatophyta</taxon>
        <taxon>Magnoliopsida</taxon>
        <taxon>eudicotyledons</taxon>
        <taxon>Gunneridae</taxon>
        <taxon>Pentapetalae</taxon>
        <taxon>rosids</taxon>
        <taxon>malvids</taxon>
        <taxon>Brassicales</taxon>
        <taxon>Brassicaceae</taxon>
        <taxon>Brassiceae</taxon>
        <taxon>Brassica</taxon>
    </lineage>
</organism>
<accession>A0A8S9RW95</accession>
<dbReference type="InterPro" id="IPR002156">
    <property type="entry name" value="RNaseH_domain"/>
</dbReference>
<dbReference type="EMBL" id="QGKX02000088">
    <property type="protein sequence ID" value="KAF3584179.1"/>
    <property type="molecule type" value="Genomic_DNA"/>
</dbReference>
<gene>
    <name evidence="3" type="ORF">F2Q69_00030794</name>
</gene>
<dbReference type="Pfam" id="PF13456">
    <property type="entry name" value="RVT_3"/>
    <property type="match status" value="1"/>
</dbReference>
<dbReference type="AlphaFoldDB" id="A0A8S9RW95"/>
<evidence type="ECO:0000313" key="3">
    <source>
        <dbReference type="EMBL" id="KAF3584179.1"/>
    </source>
</evidence>
<reference evidence="3" key="1">
    <citation type="submission" date="2019-12" db="EMBL/GenBank/DDBJ databases">
        <title>Genome sequencing and annotation of Brassica cretica.</title>
        <authorList>
            <person name="Studholme D.J."/>
            <person name="Sarris P."/>
        </authorList>
    </citation>
    <scope>NUCLEOTIDE SEQUENCE</scope>
    <source>
        <strain evidence="3">PFS-109/04</strain>
        <tissue evidence="3">Leaf</tissue>
    </source>
</reference>
<dbReference type="InterPro" id="IPR036397">
    <property type="entry name" value="RNaseH_sf"/>
</dbReference>
<dbReference type="PANTHER" id="PTHR47074">
    <property type="entry name" value="BNAC02G40300D PROTEIN"/>
    <property type="match status" value="1"/>
</dbReference>
<comment type="caution">
    <text evidence="3">The sequence shown here is derived from an EMBL/GenBank/DDBJ whole genome shotgun (WGS) entry which is preliminary data.</text>
</comment>
<dbReference type="PANTHER" id="PTHR47074:SF11">
    <property type="entry name" value="REVERSE TRANSCRIPTASE-LIKE PROTEIN"/>
    <property type="match status" value="1"/>
</dbReference>
<evidence type="ECO:0000313" key="4">
    <source>
        <dbReference type="Proteomes" id="UP000712600"/>
    </source>
</evidence>
<dbReference type="Proteomes" id="UP000712600">
    <property type="component" value="Unassembled WGS sequence"/>
</dbReference>
<evidence type="ECO:0000259" key="1">
    <source>
        <dbReference type="Pfam" id="PF13456"/>
    </source>
</evidence>
<protein>
    <recommendedName>
        <fullName evidence="5">Reverse transcriptase zinc-binding domain-containing protein</fullName>
    </recommendedName>
</protein>
<name>A0A8S9RW95_BRACR</name>
<proteinExistence type="predicted"/>
<evidence type="ECO:0008006" key="5">
    <source>
        <dbReference type="Google" id="ProtNLM"/>
    </source>
</evidence>
<dbReference type="GO" id="GO:0004523">
    <property type="term" value="F:RNA-DNA hybrid ribonuclease activity"/>
    <property type="evidence" value="ECO:0007669"/>
    <property type="project" value="InterPro"/>
</dbReference>
<dbReference type="InterPro" id="IPR026960">
    <property type="entry name" value="RVT-Znf"/>
</dbReference>
<dbReference type="Pfam" id="PF13966">
    <property type="entry name" value="zf-RVT"/>
    <property type="match status" value="1"/>
</dbReference>
<sequence>MRNASWEQNLTVADLLLPERGEWNVELIRLVLPFEEPKIRSIRPSVSGAPDKLSWIGSASGNYTTKSGYATTISQRRDVMEISQEDLSFEWKKAIWNLKTSPKTNLFAWKVLHGAILAREALRARQINVDGKCKRCNQPETIEHLFFHCAFAKQIWSSAPVFPSVEYNDSIARNNLVFNDRPLSAQETLSKAITLAREWGACKAKAPATTHGLSPPTRTPSNCVVIKSNAAWNESSNIAGLGWIVKAHNRASSFSCLAHYVRTPLAAEALALREAIWKCRELGLTRIKCESECAELVKAINKKMSLAGLYGILADIQDVALSFECISFVWIFRSKNIDTDLLAKQVLSVELALMAATTFV</sequence>
<evidence type="ECO:0000259" key="2">
    <source>
        <dbReference type="Pfam" id="PF13966"/>
    </source>
</evidence>
<dbReference type="GO" id="GO:0003676">
    <property type="term" value="F:nucleic acid binding"/>
    <property type="evidence" value="ECO:0007669"/>
    <property type="project" value="InterPro"/>
</dbReference>
<dbReference type="InterPro" id="IPR012337">
    <property type="entry name" value="RNaseH-like_sf"/>
</dbReference>
<dbReference type="InterPro" id="IPR052929">
    <property type="entry name" value="RNase_H-like_EbsB-rel"/>
</dbReference>
<feature type="domain" description="RNase H type-1" evidence="1">
    <location>
        <begin position="228"/>
        <end position="345"/>
    </location>
</feature>
<dbReference type="Gene3D" id="3.30.420.10">
    <property type="entry name" value="Ribonuclease H-like superfamily/Ribonuclease H"/>
    <property type="match status" value="1"/>
</dbReference>